<keyword evidence="6" id="KW-0732">Signal</keyword>
<evidence type="ECO:0000256" key="10">
    <source>
        <dbReference type="ARBA" id="ARBA00023180"/>
    </source>
</evidence>
<dbReference type="Gramene" id="TraesCS5D02G569100.1">
    <property type="protein sequence ID" value="TraesCS5D02G569100.1.cds1"/>
    <property type="gene ID" value="TraesCS5D02G569100"/>
</dbReference>
<dbReference type="Gramene" id="TraesJUL5D03G03256300.1">
    <property type="protein sequence ID" value="TraesJUL5D03G03256300.1.CDS1"/>
    <property type="gene ID" value="TraesJUL5D03G03256300"/>
</dbReference>
<name>A0A3B6N4M1_WHEAT</name>
<keyword evidence="7" id="KW-0677">Repeat</keyword>
<dbReference type="SMART" id="SM00369">
    <property type="entry name" value="LRR_TYP"/>
    <property type="match status" value="3"/>
</dbReference>
<dbReference type="Gramene" id="TraesLAC5D03G03186420.1">
    <property type="protein sequence ID" value="TraesLAC5D03G03186420.1.CDS1"/>
    <property type="gene ID" value="TraesLAC5D03G03186420"/>
</dbReference>
<reference evidence="12" key="2">
    <citation type="submission" date="2018-10" db="UniProtKB">
        <authorList>
            <consortium name="EnsemblPlants"/>
        </authorList>
    </citation>
    <scope>IDENTIFICATION</scope>
</reference>
<sequence>MRQNRIRGHLPSTMEFLRAITIDLSSNQFNGPIPKLPNNLTNLDLSRNNFVGPLPLDFGAPNLEALILFDNSISGTIPSSLCKIRSLCLLDISNNMLTGPFPNCSYDTSTPNNTSMNILNLSLRNNNLSGEFPSFLQYCKELVFLDLGQNHFFGTLPTWIWEKIPYLAFLRLRSNMFYGNIPEELTKLVNLQYLDLAYNNITGSIPKSIVNCKRMITRDDGGGGDFDDALNWQSTTALNALISYTENSTVVTKGQERLYTGEIIYMVNLDLSCNNLIGDIPEEISTLVGLKNLNLSWNSFSGNIPENIGALAQVESLDLSHNELSGEIPTSLSALTSLSRLNLSYNNLTGHVPSGDQLQTLEDPTSIYIGNPGLCGPPLLQKCSKTEPIPATREHHEDLNDEVSFFIAMGSGYVMGLWVVFCAFLFKRKWRVKWYSIWDRLCDWVYVQVAVTWASWTRKKTTEAENDR</sequence>
<organism evidence="12">
    <name type="scientific">Triticum aestivum</name>
    <name type="common">Wheat</name>
    <dbReference type="NCBI Taxonomy" id="4565"/>
    <lineage>
        <taxon>Eukaryota</taxon>
        <taxon>Viridiplantae</taxon>
        <taxon>Streptophyta</taxon>
        <taxon>Embryophyta</taxon>
        <taxon>Tracheophyta</taxon>
        <taxon>Spermatophyta</taxon>
        <taxon>Magnoliopsida</taxon>
        <taxon>Liliopsida</taxon>
        <taxon>Poales</taxon>
        <taxon>Poaceae</taxon>
        <taxon>BOP clade</taxon>
        <taxon>Pooideae</taxon>
        <taxon>Triticodae</taxon>
        <taxon>Triticeae</taxon>
        <taxon>Triticinae</taxon>
        <taxon>Triticum</taxon>
    </lineage>
</organism>
<dbReference type="Gramene" id="TraesARI5D03G03184760.1">
    <property type="protein sequence ID" value="TraesARI5D03G03184760.1.CDS1"/>
    <property type="gene ID" value="TraesARI5D03G03184760"/>
</dbReference>
<dbReference type="EnsemblPlants" id="TraesCS5D02G569100.1">
    <property type="protein sequence ID" value="TraesCS5D02G569100.1.cds1"/>
    <property type="gene ID" value="TraesCS5D02G569100"/>
</dbReference>
<dbReference type="Gramene" id="TraesLDM5D03G03239270.1">
    <property type="protein sequence ID" value="TraesLDM5D03G03239270.1.CDS1"/>
    <property type="gene ID" value="TraesLDM5D03G03239270"/>
</dbReference>
<dbReference type="OrthoDB" id="1433175at2759"/>
<dbReference type="PANTHER" id="PTHR48063:SF72">
    <property type="entry name" value="HCRVF1 PROTEIN-LIKE"/>
    <property type="match status" value="1"/>
</dbReference>
<reference evidence="12" key="1">
    <citation type="submission" date="2018-08" db="EMBL/GenBank/DDBJ databases">
        <authorList>
            <person name="Rossello M."/>
        </authorList>
    </citation>
    <scope>NUCLEOTIDE SEQUENCE [LARGE SCALE GENOMIC DNA]</scope>
    <source>
        <strain evidence="12">cv. Chinese Spring</strain>
    </source>
</reference>
<evidence type="ECO:0000313" key="12">
    <source>
        <dbReference type="EnsemblPlants" id="TraesCS5D02G569100.1.cds1"/>
    </source>
</evidence>
<evidence type="ECO:0000256" key="5">
    <source>
        <dbReference type="ARBA" id="ARBA00022692"/>
    </source>
</evidence>
<dbReference type="Proteomes" id="UP000019116">
    <property type="component" value="Chromosome 5D"/>
</dbReference>
<evidence type="ECO:0000256" key="9">
    <source>
        <dbReference type="ARBA" id="ARBA00023136"/>
    </source>
</evidence>
<dbReference type="STRING" id="4565.A0A3B6N4M1"/>
<comment type="subcellular location">
    <subcellularLocation>
        <location evidence="1">Cell membrane</location>
        <topology evidence="1">Single-pass type I membrane protein</topology>
    </subcellularLocation>
</comment>
<dbReference type="InterPro" id="IPR003591">
    <property type="entry name" value="Leu-rich_rpt_typical-subtyp"/>
</dbReference>
<dbReference type="Gramene" id="TraesROB_scaffold_003642_01G000600.1">
    <property type="protein sequence ID" value="TraesROB_scaffold_003642_01G000600.1"/>
    <property type="gene ID" value="TraesROB_scaffold_003642_01G000600"/>
</dbReference>
<evidence type="ECO:0000256" key="4">
    <source>
        <dbReference type="ARBA" id="ARBA00022614"/>
    </source>
</evidence>
<evidence type="ECO:0000313" key="13">
    <source>
        <dbReference type="Proteomes" id="UP000019116"/>
    </source>
</evidence>
<evidence type="ECO:0000256" key="1">
    <source>
        <dbReference type="ARBA" id="ARBA00004251"/>
    </source>
</evidence>
<comment type="similarity">
    <text evidence="2">Belongs to the RLP family.</text>
</comment>
<feature type="transmembrane region" description="Helical" evidence="11">
    <location>
        <begin position="403"/>
        <end position="426"/>
    </location>
</feature>
<dbReference type="Gramene" id="TraesCS5D03G1207500.1">
    <property type="protein sequence ID" value="TraesCS5D03G1207500.1.CDS1"/>
    <property type="gene ID" value="TraesCS5D03G1207500"/>
</dbReference>
<dbReference type="Pfam" id="PF00560">
    <property type="entry name" value="LRR_1"/>
    <property type="match status" value="8"/>
</dbReference>
<dbReference type="Gramene" id="TraesCAD_scaffold_015004_01G000200.1">
    <property type="protein sequence ID" value="TraesCAD_scaffold_015004_01G000200.1"/>
    <property type="gene ID" value="TraesCAD_scaffold_015004_01G000200"/>
</dbReference>
<dbReference type="InterPro" id="IPR046956">
    <property type="entry name" value="RLP23-like"/>
</dbReference>
<keyword evidence="8 11" id="KW-1133">Transmembrane helix</keyword>
<evidence type="ECO:0000256" key="7">
    <source>
        <dbReference type="ARBA" id="ARBA00022737"/>
    </source>
</evidence>
<dbReference type="Gene3D" id="3.80.10.10">
    <property type="entry name" value="Ribonuclease Inhibitor"/>
    <property type="match status" value="1"/>
</dbReference>
<dbReference type="Gramene" id="TraesSTA5D03G03221720.1">
    <property type="protein sequence ID" value="TraesSTA5D03G03221720.1.CDS1"/>
    <property type="gene ID" value="TraesSTA5D03G03221720"/>
</dbReference>
<evidence type="ECO:0000256" key="6">
    <source>
        <dbReference type="ARBA" id="ARBA00022729"/>
    </source>
</evidence>
<keyword evidence="10" id="KW-0325">Glycoprotein</keyword>
<dbReference type="InterPro" id="IPR001611">
    <property type="entry name" value="Leu-rich_rpt"/>
</dbReference>
<dbReference type="SMR" id="A0A3B6N4M1"/>
<evidence type="ECO:0000256" key="2">
    <source>
        <dbReference type="ARBA" id="ARBA00009592"/>
    </source>
</evidence>
<keyword evidence="3" id="KW-1003">Cell membrane</keyword>
<dbReference type="GO" id="GO:0005886">
    <property type="term" value="C:plasma membrane"/>
    <property type="evidence" value="ECO:0007669"/>
    <property type="project" value="UniProtKB-SubCell"/>
</dbReference>
<dbReference type="OMA" id="NATWIGD"/>
<dbReference type="Gramene" id="TraesCLE_scaffold_011819_01G000200.1">
    <property type="protein sequence ID" value="TraesCLE_scaffold_011819_01G000200.1"/>
    <property type="gene ID" value="TraesCLE_scaffold_011819_01G000200"/>
</dbReference>
<dbReference type="Gramene" id="TraesJAG5D03G03228000.1">
    <property type="protein sequence ID" value="TraesJAG5D03G03228000.1.CDS1"/>
    <property type="gene ID" value="TraesJAG5D03G03228000"/>
</dbReference>
<keyword evidence="9 11" id="KW-0472">Membrane</keyword>
<evidence type="ECO:0008006" key="14">
    <source>
        <dbReference type="Google" id="ProtNLM"/>
    </source>
</evidence>
<keyword evidence="4" id="KW-0433">Leucine-rich repeat</keyword>
<dbReference type="SUPFAM" id="SSF52047">
    <property type="entry name" value="RNI-like"/>
    <property type="match status" value="1"/>
</dbReference>
<keyword evidence="13" id="KW-1185">Reference proteome</keyword>
<evidence type="ECO:0000256" key="11">
    <source>
        <dbReference type="SAM" id="Phobius"/>
    </source>
</evidence>
<evidence type="ECO:0000256" key="8">
    <source>
        <dbReference type="ARBA" id="ARBA00022989"/>
    </source>
</evidence>
<dbReference type="InterPro" id="IPR032675">
    <property type="entry name" value="LRR_dom_sf"/>
</dbReference>
<dbReference type="PANTHER" id="PTHR48063">
    <property type="entry name" value="LRR RECEPTOR-LIKE KINASE"/>
    <property type="match status" value="1"/>
</dbReference>
<keyword evidence="5 11" id="KW-0812">Transmembrane</keyword>
<proteinExistence type="inferred from homology"/>
<evidence type="ECO:0000256" key="3">
    <source>
        <dbReference type="ARBA" id="ARBA00022475"/>
    </source>
</evidence>
<dbReference type="PROSITE" id="PS51450">
    <property type="entry name" value="LRR"/>
    <property type="match status" value="1"/>
</dbReference>
<dbReference type="PRINTS" id="PR00019">
    <property type="entry name" value="LEURICHRPT"/>
</dbReference>
<protein>
    <recommendedName>
        <fullName evidence="14">Leucine-rich repeat-containing N-terminal plant-type domain-containing protein</fullName>
    </recommendedName>
</protein>
<dbReference type="AlphaFoldDB" id="A0A3B6N4M1"/>
<dbReference type="FunFam" id="3.80.10.10:FF:000213">
    <property type="entry name" value="Tyrosine-sulfated glycopeptide receptor 1"/>
    <property type="match status" value="1"/>
</dbReference>
<dbReference type="Gramene" id="TraesWEE_scaffold_041891_01G000700.1">
    <property type="protein sequence ID" value="TraesWEE_scaffold_041891_01G000700.1"/>
    <property type="gene ID" value="TraesWEE_scaffold_041891_01G000700"/>
</dbReference>
<accession>A0A3B6N4M1</accession>